<proteinExistence type="predicted"/>
<reference evidence="1 2" key="1">
    <citation type="submission" date="2016-03" db="EMBL/GenBank/DDBJ databases">
        <title>EvidentialGene: Evidence-directed Construction of Genes on Genomes.</title>
        <authorList>
            <person name="Gilbert D.G."/>
            <person name="Choi J.-H."/>
            <person name="Mockaitis K."/>
            <person name="Colbourne J."/>
            <person name="Pfrender M."/>
        </authorList>
    </citation>
    <scope>NUCLEOTIDE SEQUENCE [LARGE SCALE GENOMIC DNA]</scope>
    <source>
        <strain evidence="1 2">Xinb3</strain>
        <tissue evidence="1">Complete organism</tissue>
    </source>
</reference>
<evidence type="ECO:0000313" key="1">
    <source>
        <dbReference type="EMBL" id="KZR97744.1"/>
    </source>
</evidence>
<organism evidence="1 2">
    <name type="scientific">Daphnia magna</name>
    <dbReference type="NCBI Taxonomy" id="35525"/>
    <lineage>
        <taxon>Eukaryota</taxon>
        <taxon>Metazoa</taxon>
        <taxon>Ecdysozoa</taxon>
        <taxon>Arthropoda</taxon>
        <taxon>Crustacea</taxon>
        <taxon>Branchiopoda</taxon>
        <taxon>Diplostraca</taxon>
        <taxon>Cladocera</taxon>
        <taxon>Anomopoda</taxon>
        <taxon>Daphniidae</taxon>
        <taxon>Daphnia</taxon>
    </lineage>
</organism>
<dbReference type="Proteomes" id="UP000076858">
    <property type="component" value="Unassembled WGS sequence"/>
</dbReference>
<keyword evidence="2" id="KW-1185">Reference proteome</keyword>
<protein>
    <submittedName>
        <fullName evidence="1">Uncharacterized protein</fullName>
    </submittedName>
</protein>
<sequence length="126" mass="14321">TDNTINEFLGCVSEKLGKKAVKKLVLHKENNELDVVIIYALRKSWADRCIAMFAYLDDEGRDEVRHLVESLPSHTDVERYGQQLKDNWDEVDLSKIQYTHGKNTLLTETPGMGHNVETGHPLVMVG</sequence>
<name>A0A162D2A5_9CRUS</name>
<dbReference type="AlphaFoldDB" id="A0A162D2A5"/>
<dbReference type="EMBL" id="LRGB01020292">
    <property type="protein sequence ID" value="KZR97744.1"/>
    <property type="molecule type" value="Genomic_DNA"/>
</dbReference>
<accession>A0A162D2A5</accession>
<feature type="non-terminal residue" evidence="1">
    <location>
        <position position="1"/>
    </location>
</feature>
<evidence type="ECO:0000313" key="2">
    <source>
        <dbReference type="Proteomes" id="UP000076858"/>
    </source>
</evidence>
<comment type="caution">
    <text evidence="1">The sequence shown here is derived from an EMBL/GenBank/DDBJ whole genome shotgun (WGS) entry which is preliminary data.</text>
</comment>
<gene>
    <name evidence="1" type="ORF">APZ42_007216</name>
</gene>